<evidence type="ECO:0000256" key="2">
    <source>
        <dbReference type="ARBA" id="ARBA00023125"/>
    </source>
</evidence>
<feature type="domain" description="Myb-like" evidence="7">
    <location>
        <begin position="322"/>
        <end position="376"/>
    </location>
</feature>
<name>A0AAY3ZTV5_9TELE</name>
<keyword evidence="11" id="KW-1185">Reference proteome</keyword>
<dbReference type="InterPro" id="IPR017930">
    <property type="entry name" value="Myb_dom"/>
</dbReference>
<feature type="domain" description="Myb-like" evidence="7">
    <location>
        <begin position="429"/>
        <end position="480"/>
    </location>
</feature>
<dbReference type="SUPFAM" id="SSF46689">
    <property type="entry name" value="Homeodomain-like"/>
    <property type="match status" value="4"/>
</dbReference>
<keyword evidence="4" id="KW-0539">Nucleus</keyword>
<dbReference type="Pfam" id="PF13921">
    <property type="entry name" value="Myb_DNA-bind_6"/>
    <property type="match status" value="1"/>
</dbReference>
<evidence type="ECO:0008006" key="12">
    <source>
        <dbReference type="Google" id="ProtNLM"/>
    </source>
</evidence>
<feature type="coiled-coil region" evidence="5">
    <location>
        <begin position="48"/>
        <end position="78"/>
    </location>
</feature>
<feature type="region of interest" description="Disordered" evidence="6">
    <location>
        <begin position="888"/>
        <end position="908"/>
    </location>
</feature>
<evidence type="ECO:0000256" key="3">
    <source>
        <dbReference type="ARBA" id="ARBA00023163"/>
    </source>
</evidence>
<evidence type="ECO:0000256" key="1">
    <source>
        <dbReference type="ARBA" id="ARBA00023015"/>
    </source>
</evidence>
<reference evidence="10" key="2">
    <citation type="submission" date="2025-08" db="UniProtKB">
        <authorList>
            <consortium name="Ensembl"/>
        </authorList>
    </citation>
    <scope>IDENTIFICATION</scope>
</reference>
<dbReference type="GO" id="GO:0019185">
    <property type="term" value="C:snRNA-activating protein complex"/>
    <property type="evidence" value="ECO:0007669"/>
    <property type="project" value="TreeGrafter"/>
</dbReference>
<evidence type="ECO:0000259" key="7">
    <source>
        <dbReference type="PROSITE" id="PS50090"/>
    </source>
</evidence>
<feature type="domain" description="HTH myb-type" evidence="9">
    <location>
        <begin position="377"/>
        <end position="432"/>
    </location>
</feature>
<dbReference type="Proteomes" id="UP000694580">
    <property type="component" value="Chromosome 1"/>
</dbReference>
<feature type="region of interest" description="Disordered" evidence="6">
    <location>
        <begin position="490"/>
        <end position="550"/>
    </location>
</feature>
<dbReference type="GeneTree" id="ENSGT00940000160404"/>
<evidence type="ECO:0000259" key="8">
    <source>
        <dbReference type="PROSITE" id="PS51293"/>
    </source>
</evidence>
<dbReference type="GO" id="GO:0001006">
    <property type="term" value="F:RNA polymerase III type 3 promoter sequence-specific DNA binding"/>
    <property type="evidence" value="ECO:0007669"/>
    <property type="project" value="TreeGrafter"/>
</dbReference>
<gene>
    <name evidence="10" type="primary">SNAPC4</name>
</gene>
<sequence length="1329" mass="147513">MEAARLHAERERIRRQIQALEQSLGAEGGELDLAASSSGELCGPSRDTWDLAVERQRVEREIQELEQALSSNAAAQELLSGESREEDSDEELDLPQNVDTCLQLNLVYQQVLKEKLLELERLLKDNQQQQKDIEVQMSGPTTPNPSLSGLPPLKLFLGNFMRPYFKDKVTSLGPPANPETKEKMAAWTKTCDEKTIRRWEGWQKTLLVNAVVQDSMKRLIQPKMSKSMNEEELVGDRTDEHDWEKIANIDFEGTRQGEDLKRFWQNYLHPSVNKTKWNQDEIDKLKQIVEEHHSSNWELIAHDLGTNRTAFMCFQTHQRYVCKEYRKRPWTKEEDKVLRYLVEKMRIGNFIPYTQVSYFMANRDSAQVMYRWTMVLDPSLKKGPWSKEEDELLLKAIEKHGIPNWFRVKFEVPGRTDGQCRDRYLDCLCESVKKGVWDIEEEEMLRRAVARHGIGKWSKISSEVPGRTDSQCLQKWKTLTKVTVLRKRTYTQRRKTNRRKAKRRVVKKNLDAYSPSSDEENIKMEFMDSDDEKSESNRQPEDPVELEPPEPDYIQTPISEWIPKPSVKLGILRTVLFNPPKPEAEKSQSILPFPQRRYTILDRNGSPVNTFVSEDTGDLKTRVGDPRCLFITHYIIKCCFFLFVFLFFPQFLNSPVKSSHRTTPTVADILYNQRVSEFLRKTQTQSRLVEPSQLLPVTSQKACLVIPNAIPQPVMRAQSPNQPAPSTASEPDTPRVSCKRQRKPTEKMKELMKTNMAKSKAAKSLSPEHKKPRMLLSGSLTSPEDKKHHMLLPAPVPSPVTWILAPSGLVPVTTGDGISGVPCIALPTPVVNQVNPVLLTLNAPEMDCPSTPLASLVPAVTNALGVQQTSEKSVGTSVGSTAQLVTSVDGTQKTPPADQKSRPANNAATSNLTLSVCNKSSIPQVASEGNNHGEKAVTMALVSSDQATCHNVPVVQETSEPVVQAFTPVVNIPNLHFTASANPQAFISIFDVSGLSGPTSATSSQPSGQVTTSAISMLAPTPLNVPVVQSSKSVMISPLVSTVTTLSSSQGTTTTLASTSSQQTSTLNLQGNTSVLSIPTVQRAAPVSEVVAVTSATLSTVSVTPSSSGSRMHVHPLVFNISPKTMQPSVAVQSLSLSEAPPPSTNTVSASSVLHSTSARKLTRIQPHPQLLPLSSSMSSLDQSLLFLEGSAEVRCWAAGKGGITLPELDTSMPYLPPFVSNINTFQGLLSVKDTLLKNALQLLPLKSVETEEEQIAILRNMVSTKFSSNPAYLLLKARFLSCFTLPAFLASLHPQKLNPLATNGNENEEALELSHGECSEVSVHFLFC</sequence>
<feature type="region of interest" description="Disordered" evidence="6">
    <location>
        <begin position="714"/>
        <end position="784"/>
    </location>
</feature>
<feature type="domain" description="SANT" evidence="8">
    <location>
        <begin position="380"/>
        <end position="425"/>
    </location>
</feature>
<evidence type="ECO:0000256" key="6">
    <source>
        <dbReference type="SAM" id="MobiDB-lite"/>
    </source>
</evidence>
<feature type="compositionally biased region" description="Polar residues" evidence="6">
    <location>
        <begin position="718"/>
        <end position="730"/>
    </location>
</feature>
<keyword evidence="2" id="KW-0238">DNA-binding</keyword>
<dbReference type="InterPro" id="IPR051575">
    <property type="entry name" value="Myb-like_DNA-bd"/>
</dbReference>
<accession>A0AAY3ZTV5</accession>
<dbReference type="GO" id="GO:0000978">
    <property type="term" value="F:RNA polymerase II cis-regulatory region sequence-specific DNA binding"/>
    <property type="evidence" value="ECO:0007669"/>
    <property type="project" value="TreeGrafter"/>
</dbReference>
<dbReference type="PROSITE" id="PS50090">
    <property type="entry name" value="MYB_LIKE"/>
    <property type="match status" value="4"/>
</dbReference>
<dbReference type="Ensembl" id="ENSDCDT00010000440.1">
    <property type="protein sequence ID" value="ENSDCDP00010000428.1"/>
    <property type="gene ID" value="ENSDCDG00010000203.1"/>
</dbReference>
<feature type="compositionally biased region" description="Basic and acidic residues" evidence="6">
    <location>
        <begin position="743"/>
        <end position="752"/>
    </location>
</feature>
<dbReference type="PANTHER" id="PTHR46621">
    <property type="entry name" value="SNRNA-ACTIVATING PROTEIN COMPLEX SUBUNIT 4"/>
    <property type="match status" value="1"/>
</dbReference>
<dbReference type="SMART" id="SM00717">
    <property type="entry name" value="SANT"/>
    <property type="match status" value="5"/>
</dbReference>
<dbReference type="PROSITE" id="PS51294">
    <property type="entry name" value="HTH_MYB"/>
    <property type="match status" value="3"/>
</dbReference>
<protein>
    <recommendedName>
        <fullName evidence="12">snRNA-activating protein complex subunit 4</fullName>
    </recommendedName>
</protein>
<dbReference type="GO" id="GO:0042795">
    <property type="term" value="P:snRNA transcription by RNA polymerase II"/>
    <property type="evidence" value="ECO:0007669"/>
    <property type="project" value="TreeGrafter"/>
</dbReference>
<feature type="domain" description="HTH myb-type" evidence="9">
    <location>
        <begin position="433"/>
        <end position="484"/>
    </location>
</feature>
<evidence type="ECO:0000313" key="10">
    <source>
        <dbReference type="Ensembl" id="ENSDCDP00010000428.1"/>
    </source>
</evidence>
<dbReference type="PROSITE" id="PS51293">
    <property type="entry name" value="SANT"/>
    <property type="match status" value="1"/>
</dbReference>
<feature type="domain" description="Myb-like" evidence="7">
    <location>
        <begin position="269"/>
        <end position="321"/>
    </location>
</feature>
<feature type="coiled-coil region" evidence="5">
    <location>
        <begin position="109"/>
        <end position="136"/>
    </location>
</feature>
<feature type="domain" description="Myb-like" evidence="7">
    <location>
        <begin position="377"/>
        <end position="428"/>
    </location>
</feature>
<keyword evidence="5" id="KW-0175">Coiled coil</keyword>
<evidence type="ECO:0000259" key="9">
    <source>
        <dbReference type="PROSITE" id="PS51294"/>
    </source>
</evidence>
<feature type="compositionally biased region" description="Basic residues" evidence="6">
    <location>
        <begin position="490"/>
        <end position="507"/>
    </location>
</feature>
<dbReference type="PANTHER" id="PTHR46621:SF1">
    <property type="entry name" value="SNRNA-ACTIVATING PROTEIN COMPLEX SUBUNIT 4"/>
    <property type="match status" value="1"/>
</dbReference>
<dbReference type="InterPro" id="IPR001005">
    <property type="entry name" value="SANT/Myb"/>
</dbReference>
<feature type="domain" description="HTH myb-type" evidence="9">
    <location>
        <begin position="269"/>
        <end position="325"/>
    </location>
</feature>
<reference evidence="10 11" key="1">
    <citation type="submission" date="2020-06" db="EMBL/GenBank/DDBJ databases">
        <authorList>
            <consortium name="Wellcome Sanger Institute Data Sharing"/>
        </authorList>
    </citation>
    <scope>NUCLEOTIDE SEQUENCE [LARGE SCALE GENOMIC DNA]</scope>
</reference>
<dbReference type="InterPro" id="IPR017884">
    <property type="entry name" value="SANT_dom"/>
</dbReference>
<keyword evidence="3" id="KW-0804">Transcription</keyword>
<dbReference type="GO" id="GO:0042796">
    <property type="term" value="P:snRNA transcription by RNA polymerase III"/>
    <property type="evidence" value="ECO:0007669"/>
    <property type="project" value="TreeGrafter"/>
</dbReference>
<evidence type="ECO:0000256" key="4">
    <source>
        <dbReference type="ARBA" id="ARBA00023242"/>
    </source>
</evidence>
<dbReference type="InterPro" id="IPR009057">
    <property type="entry name" value="Homeodomain-like_sf"/>
</dbReference>
<proteinExistence type="predicted"/>
<reference evidence="10" key="3">
    <citation type="submission" date="2025-09" db="UniProtKB">
        <authorList>
            <consortium name="Ensembl"/>
        </authorList>
    </citation>
    <scope>IDENTIFICATION</scope>
</reference>
<keyword evidence="1" id="KW-0805">Transcription regulation</keyword>
<evidence type="ECO:0000313" key="11">
    <source>
        <dbReference type="Proteomes" id="UP000694580"/>
    </source>
</evidence>
<dbReference type="Gene3D" id="1.10.10.60">
    <property type="entry name" value="Homeodomain-like"/>
    <property type="match status" value="4"/>
</dbReference>
<dbReference type="Pfam" id="PF00249">
    <property type="entry name" value="Myb_DNA-binding"/>
    <property type="match status" value="2"/>
</dbReference>
<dbReference type="CDD" id="cd00167">
    <property type="entry name" value="SANT"/>
    <property type="match status" value="4"/>
</dbReference>
<organism evidence="10 11">
    <name type="scientific">Denticeps clupeoides</name>
    <name type="common">denticle herring</name>
    <dbReference type="NCBI Taxonomy" id="299321"/>
    <lineage>
        <taxon>Eukaryota</taxon>
        <taxon>Metazoa</taxon>
        <taxon>Chordata</taxon>
        <taxon>Craniata</taxon>
        <taxon>Vertebrata</taxon>
        <taxon>Euteleostomi</taxon>
        <taxon>Actinopterygii</taxon>
        <taxon>Neopterygii</taxon>
        <taxon>Teleostei</taxon>
        <taxon>Clupei</taxon>
        <taxon>Clupeiformes</taxon>
        <taxon>Denticipitoidei</taxon>
        <taxon>Denticipitidae</taxon>
        <taxon>Denticeps</taxon>
    </lineage>
</organism>
<evidence type="ECO:0000256" key="5">
    <source>
        <dbReference type="SAM" id="Coils"/>
    </source>
</evidence>